<dbReference type="EMBL" id="JACHFH010000041">
    <property type="protein sequence ID" value="MBB5337310.1"/>
    <property type="molecule type" value="Genomic_DNA"/>
</dbReference>
<keyword evidence="2" id="KW-1185">Reference proteome</keyword>
<reference evidence="1 2" key="1">
    <citation type="submission" date="2020-08" db="EMBL/GenBank/DDBJ databases">
        <title>Genomic Encyclopedia of Type Strains, Phase IV (KMG-IV): sequencing the most valuable type-strain genomes for metagenomic binning, comparative biology and taxonomic classification.</title>
        <authorList>
            <person name="Goeker M."/>
        </authorList>
    </citation>
    <scope>NUCLEOTIDE SEQUENCE [LARGE SCALE GENOMIC DNA]</scope>
    <source>
        <strain evidence="1 2">DSM 24661</strain>
    </source>
</reference>
<dbReference type="RefSeq" id="WP_183863041.1">
    <property type="nucleotide sequence ID" value="NZ_JACHFH010000041.1"/>
</dbReference>
<protein>
    <submittedName>
        <fullName evidence="1">Uncharacterized protein</fullName>
    </submittedName>
</protein>
<accession>A0A840UM79</accession>
<evidence type="ECO:0000313" key="2">
    <source>
        <dbReference type="Proteomes" id="UP000559117"/>
    </source>
</evidence>
<dbReference type="AlphaFoldDB" id="A0A840UM79"/>
<organism evidence="1 2">
    <name type="scientific">Pectinatus brassicae</name>
    <dbReference type="NCBI Taxonomy" id="862415"/>
    <lineage>
        <taxon>Bacteria</taxon>
        <taxon>Bacillati</taxon>
        <taxon>Bacillota</taxon>
        <taxon>Negativicutes</taxon>
        <taxon>Selenomonadales</taxon>
        <taxon>Selenomonadaceae</taxon>
        <taxon>Pectinatus</taxon>
    </lineage>
</organism>
<evidence type="ECO:0000313" key="1">
    <source>
        <dbReference type="EMBL" id="MBB5337310.1"/>
    </source>
</evidence>
<name>A0A840UM79_9FIRM</name>
<comment type="caution">
    <text evidence="1">The sequence shown here is derived from an EMBL/GenBank/DDBJ whole genome shotgun (WGS) entry which is preliminary data.</text>
</comment>
<proteinExistence type="predicted"/>
<dbReference type="Proteomes" id="UP000559117">
    <property type="component" value="Unassembled WGS sequence"/>
</dbReference>
<sequence>MSEKKDNDKIFTVAECIYTEEIDETTDELVKKCYQVVINAGRNENIKKDDKFVIYDLGKEIFDPMTGDSLGKLELVKGIGKVVHLQEKIAIIESIKYRKGKTRRVVYKQPVSATPISFFYPKSEDIIEDGEDQLLPFENPRILDFAKYTS</sequence>
<gene>
    <name evidence="1" type="ORF">HNR32_002470</name>
</gene>